<protein>
    <recommendedName>
        <fullName evidence="3">Glyoxalase</fullName>
    </recommendedName>
</protein>
<accession>A0A370QA66</accession>
<gene>
    <name evidence="1" type="ORF">C8D94_10383</name>
</gene>
<dbReference type="Proteomes" id="UP000255317">
    <property type="component" value="Unassembled WGS sequence"/>
</dbReference>
<proteinExistence type="predicted"/>
<keyword evidence="2" id="KW-1185">Reference proteome</keyword>
<comment type="caution">
    <text evidence="1">The sequence shown here is derived from an EMBL/GenBank/DDBJ whole genome shotgun (WGS) entry which is preliminary data.</text>
</comment>
<sequence length="136" mass="16077">MNPRDIALLELRPEIPSAKLLPGMSSEEYFQNKTLRPIAKLQNDLLVAIFQNYCRKHKNVFYDLSVEKRLDYIENAIHKDMKFRNSLKGTIIGQFTLDEYERYIQNSSALNKRMMNIVKERLKSNIQLLEYASEVY</sequence>
<organism evidence="1 2">
    <name type="scientific">Marinirhabdus gelatinilytica</name>
    <dbReference type="NCBI Taxonomy" id="1703343"/>
    <lineage>
        <taxon>Bacteria</taxon>
        <taxon>Pseudomonadati</taxon>
        <taxon>Bacteroidota</taxon>
        <taxon>Flavobacteriia</taxon>
        <taxon>Flavobacteriales</taxon>
        <taxon>Flavobacteriaceae</taxon>
    </lineage>
</organism>
<evidence type="ECO:0000313" key="2">
    <source>
        <dbReference type="Proteomes" id="UP000255317"/>
    </source>
</evidence>
<evidence type="ECO:0008006" key="3">
    <source>
        <dbReference type="Google" id="ProtNLM"/>
    </source>
</evidence>
<evidence type="ECO:0000313" key="1">
    <source>
        <dbReference type="EMBL" id="RDK85265.1"/>
    </source>
</evidence>
<name>A0A370QA66_9FLAO</name>
<dbReference type="RefSeq" id="WP_115123699.1">
    <property type="nucleotide sequence ID" value="NZ_QRAO01000003.1"/>
</dbReference>
<dbReference type="OrthoDB" id="1271679at2"/>
<dbReference type="AlphaFoldDB" id="A0A370QA66"/>
<reference evidence="1 2" key="1">
    <citation type="submission" date="2018-07" db="EMBL/GenBank/DDBJ databases">
        <title>Genomic Encyclopedia of Type Strains, Phase IV (KMG-IV): sequencing the most valuable type-strain genomes for metagenomic binning, comparative biology and taxonomic classification.</title>
        <authorList>
            <person name="Goeker M."/>
        </authorList>
    </citation>
    <scope>NUCLEOTIDE SEQUENCE [LARGE SCALE GENOMIC DNA]</scope>
    <source>
        <strain evidence="1 2">DSM 101478</strain>
    </source>
</reference>
<dbReference type="EMBL" id="QRAO01000003">
    <property type="protein sequence ID" value="RDK85265.1"/>
    <property type="molecule type" value="Genomic_DNA"/>
</dbReference>